<evidence type="ECO:0000313" key="14">
    <source>
        <dbReference type="Proteomes" id="UP000293434"/>
    </source>
</evidence>
<dbReference type="InterPro" id="IPR041122">
    <property type="entry name" value="RecJ_OB"/>
</dbReference>
<dbReference type="Pfam" id="PF17768">
    <property type="entry name" value="RecJ_OB"/>
    <property type="match status" value="1"/>
</dbReference>
<evidence type="ECO:0000313" key="8">
    <source>
        <dbReference type="EMBL" id="CAA4706598.1"/>
    </source>
</evidence>
<evidence type="ECO:0000313" key="9">
    <source>
        <dbReference type="EMBL" id="CAA6129709.1"/>
    </source>
</evidence>
<dbReference type="InterPro" id="IPR001667">
    <property type="entry name" value="DDH_dom"/>
</dbReference>
<dbReference type="SUPFAM" id="SSF64182">
    <property type="entry name" value="DHH phosphoesterases"/>
    <property type="match status" value="1"/>
</dbReference>
<dbReference type="Proteomes" id="UP000293434">
    <property type="component" value="Unassembled WGS sequence"/>
</dbReference>
<evidence type="ECO:0000259" key="6">
    <source>
        <dbReference type="Pfam" id="PF17768"/>
    </source>
</evidence>
<reference evidence="15 16" key="2">
    <citation type="submission" date="2019-12" db="EMBL/GenBank/DDBJ databases">
        <authorList>
            <consortium name="Pathogen Informatics"/>
        </authorList>
    </citation>
    <scope>NUCLEOTIDE SEQUENCE [LARGE SCALE GENOMIC DNA]</scope>
    <source>
        <strain evidence="12 20">MOS105</strain>
        <strain evidence="11 19">SG160</strain>
        <strain evidence="9 18">T012_N10_C04</strain>
        <strain evidence="7 15">T012_N16_C08</strain>
        <strain evidence="8 16">T065_N03_C06</strain>
        <strain evidence="10 17">T197_A02_C01</strain>
    </source>
</reference>
<dbReference type="Gene3D" id="3.10.310.30">
    <property type="match status" value="1"/>
</dbReference>
<dbReference type="RefSeq" id="WP_000865239.1">
    <property type="nucleotide sequence ID" value="NZ_AP025249.1"/>
</dbReference>
<evidence type="ECO:0000313" key="20">
    <source>
        <dbReference type="Proteomes" id="UP000507112"/>
    </source>
</evidence>
<dbReference type="EMBL" id="CAIGXB010000017">
    <property type="protein sequence ID" value="CAC5811258.1"/>
    <property type="molecule type" value="Genomic_DNA"/>
</dbReference>
<comment type="similarity">
    <text evidence="1">Belongs to the RecJ family.</text>
</comment>
<evidence type="ECO:0000313" key="11">
    <source>
        <dbReference type="EMBL" id="CAC5811258.1"/>
    </source>
</evidence>
<evidence type="ECO:0000313" key="18">
    <source>
        <dbReference type="Proteomes" id="UP000459702"/>
    </source>
</evidence>
<dbReference type="Proteomes" id="UP000459702">
    <property type="component" value="Unassembled WGS sequence"/>
</dbReference>
<feature type="domain" description="DDH" evidence="5">
    <location>
        <begin position="67"/>
        <end position="215"/>
    </location>
</feature>
<dbReference type="Gene3D" id="3.90.1640.30">
    <property type="match status" value="1"/>
</dbReference>
<comment type="caution">
    <text evidence="7">The sequence shown here is derived from an EMBL/GenBank/DDBJ whole genome shotgun (WGS) entry which is preliminary data.</text>
</comment>
<sequence>MKVKLKGEYTPNLDPLEYILSNRGIKEEDYEKYISPTEELQPDWKKLEDIEEGVKSLKSKIDDDNAKIGILIDADQDGLASGSIMYKFLTKQLQFDKERIIVIPPLNKSHGINIERVLEHGMTSGDILITPDSASSDFEQHEELYNKGINTLVIDHHLAPKNKDSKAIIINNQLSDEFENKALTGSAMTYLFCVAYCELLGTDLTVNLKDLAAIGLVADRANFAHDLGAYYMMRDGLRKENIDSLMLKMIINKSSNLEQGVDLNAKDIGFNVAPTINAVFRMGTQDELTQVIHGMCEFDYTIHNKRKKMDLHISEEAYLRAMAVKRRQKKQENEVLDKIKERIKEKGSDKHKILIVNSTGIVENNGLNGLIAMKLAREYGRPVLMVKRIGEYFKGSGRNINNSPIPDLNKMLTDTGLFTCKGHANAFGVEFHVSDALEVLKAIESELIDVNLSDIEYEADFQWTNNLDSNIIHTLANNKDMWCNGIDEPLIRLKNILVRKENIKLIGKTGNTLKINVNGIDCVKFFLKEEQKNEIVTAPDIMYFDLICTASVNSFRGMNTPQLMIEEYSISDAKDHVENYLCEDELPF</sequence>
<feature type="domain" description="RecJ OB" evidence="6">
    <location>
        <begin position="483"/>
        <end position="566"/>
    </location>
</feature>
<dbReference type="EMBL" id="CAIIGD010000018">
    <property type="protein sequence ID" value="CAC8239250.1"/>
    <property type="molecule type" value="Genomic_DNA"/>
</dbReference>
<dbReference type="InterPro" id="IPR038763">
    <property type="entry name" value="DHH_sf"/>
</dbReference>
<dbReference type="InterPro" id="IPR051673">
    <property type="entry name" value="SSDNA_exonuclease_RecJ"/>
</dbReference>
<evidence type="ECO:0000313" key="16">
    <source>
        <dbReference type="Proteomes" id="UP000443506"/>
    </source>
</evidence>
<name>A0A2I7Y990_STAAU</name>
<reference evidence="13 14" key="1">
    <citation type="submission" date="2018-11" db="EMBL/GenBank/DDBJ databases">
        <title>Genomic profiling of Staphylococcus species from a Poultry farm system in KwaZulu-Natal, South Africa.</title>
        <authorList>
            <person name="Amoako D.G."/>
            <person name="Somboro A.M."/>
            <person name="Abia A.L.K."/>
            <person name="Bester L.A."/>
            <person name="Essack S.Y."/>
        </authorList>
    </citation>
    <scope>NUCLEOTIDE SEQUENCE [LARGE SCALE GENOMIC DNA]</scope>
    <source>
        <strain evidence="13 14">SA9</strain>
    </source>
</reference>
<evidence type="ECO:0000313" key="12">
    <source>
        <dbReference type="EMBL" id="CAC8239250.1"/>
    </source>
</evidence>
<dbReference type="EMBL" id="CACURZ010000022">
    <property type="protein sequence ID" value="CAA6390583.1"/>
    <property type="molecule type" value="Genomic_DNA"/>
</dbReference>
<keyword evidence="4" id="KW-0269">Exonuclease</keyword>
<protein>
    <submittedName>
        <fullName evidence="7">Phage putative phosphoesterase</fullName>
        <ecNumber evidence="7">3.1.-.-</ecNumber>
    </submittedName>
    <submittedName>
        <fullName evidence="13">Single-stranded DNA-binding protein</fullName>
    </submittedName>
</protein>
<evidence type="ECO:0000259" key="5">
    <source>
        <dbReference type="Pfam" id="PF01368"/>
    </source>
</evidence>
<dbReference type="PANTHER" id="PTHR30255">
    <property type="entry name" value="SINGLE-STRANDED-DNA-SPECIFIC EXONUCLEASE RECJ"/>
    <property type="match status" value="1"/>
</dbReference>
<dbReference type="Proteomes" id="UP000505390">
    <property type="component" value="Unassembled WGS sequence"/>
</dbReference>
<evidence type="ECO:0000313" key="15">
    <source>
        <dbReference type="Proteomes" id="UP000442696"/>
    </source>
</evidence>
<dbReference type="Proteomes" id="UP000443506">
    <property type="component" value="Unassembled WGS sequence"/>
</dbReference>
<evidence type="ECO:0000313" key="10">
    <source>
        <dbReference type="EMBL" id="CAA6390583.1"/>
    </source>
</evidence>
<dbReference type="Gene3D" id="2.40.50.460">
    <property type="match status" value="1"/>
</dbReference>
<dbReference type="GO" id="GO:0003677">
    <property type="term" value="F:DNA binding"/>
    <property type="evidence" value="ECO:0007669"/>
    <property type="project" value="UniProtKB-KW"/>
</dbReference>
<proteinExistence type="inferred from homology"/>
<evidence type="ECO:0000256" key="2">
    <source>
        <dbReference type="ARBA" id="ARBA00022722"/>
    </source>
</evidence>
<dbReference type="Pfam" id="PF01368">
    <property type="entry name" value="DHH"/>
    <property type="match status" value="1"/>
</dbReference>
<dbReference type="EMBL" id="CACUNS010000024">
    <property type="protein sequence ID" value="CAA6129709.1"/>
    <property type="molecule type" value="Genomic_DNA"/>
</dbReference>
<keyword evidence="2" id="KW-0540">Nuclease</keyword>
<evidence type="ECO:0000256" key="3">
    <source>
        <dbReference type="ARBA" id="ARBA00022801"/>
    </source>
</evidence>
<dbReference type="EMBL" id="RQTC01000017">
    <property type="protein sequence ID" value="RZH95680.1"/>
    <property type="molecule type" value="Genomic_DNA"/>
</dbReference>
<dbReference type="Proteomes" id="UP000459586">
    <property type="component" value="Unassembled WGS sequence"/>
</dbReference>
<dbReference type="EC" id="3.1.-.-" evidence="7"/>
<keyword evidence="13" id="KW-0238">DNA-binding</keyword>
<evidence type="ECO:0000313" key="19">
    <source>
        <dbReference type="Proteomes" id="UP000505390"/>
    </source>
</evidence>
<dbReference type="EMBL" id="CACTQT010000023">
    <property type="protein sequence ID" value="CAA4399785.1"/>
    <property type="molecule type" value="Genomic_DNA"/>
</dbReference>
<evidence type="ECO:0000313" key="13">
    <source>
        <dbReference type="EMBL" id="RZH95680.1"/>
    </source>
</evidence>
<keyword evidence="3 7" id="KW-0378">Hydrolase</keyword>
<evidence type="ECO:0000313" key="7">
    <source>
        <dbReference type="EMBL" id="CAA4399785.1"/>
    </source>
</evidence>
<evidence type="ECO:0000256" key="4">
    <source>
        <dbReference type="ARBA" id="ARBA00022839"/>
    </source>
</evidence>
<dbReference type="Proteomes" id="UP000442696">
    <property type="component" value="Unassembled WGS sequence"/>
</dbReference>
<gene>
    <name evidence="7" type="primary">yorK</name>
    <name evidence="13" type="ORF">EIG94_01725</name>
    <name evidence="7" type="ORF">SAMEA2078260_02693</name>
    <name evidence="9" type="ORF">SAMEA2078588_02703</name>
    <name evidence="10" type="ORF">SAMEA2080344_02641</name>
    <name evidence="8" type="ORF">SAMEA2081063_02686</name>
    <name evidence="11" type="ORF">SAMEA4008575_02768</name>
    <name evidence="12" type="ORF">SAMEA70146418_02868</name>
</gene>
<dbReference type="AlphaFoldDB" id="A0A2I7Y990"/>
<evidence type="ECO:0000313" key="17">
    <source>
        <dbReference type="Proteomes" id="UP000459586"/>
    </source>
</evidence>
<organism evidence="7 15">
    <name type="scientific">Staphylococcus aureus</name>
    <dbReference type="NCBI Taxonomy" id="1280"/>
    <lineage>
        <taxon>Bacteria</taxon>
        <taxon>Bacillati</taxon>
        <taxon>Bacillota</taxon>
        <taxon>Bacilli</taxon>
        <taxon>Bacillales</taxon>
        <taxon>Staphylococcaceae</taxon>
        <taxon>Staphylococcus</taxon>
    </lineage>
</organism>
<dbReference type="Proteomes" id="UP000507112">
    <property type="component" value="Unassembled WGS sequence"/>
</dbReference>
<dbReference type="GO" id="GO:0004527">
    <property type="term" value="F:exonuclease activity"/>
    <property type="evidence" value="ECO:0007669"/>
    <property type="project" value="UniProtKB-KW"/>
</dbReference>
<accession>A0A2I7Y990</accession>
<dbReference type="PANTHER" id="PTHR30255:SF2">
    <property type="entry name" value="SINGLE-STRANDED-DNA-SPECIFIC EXONUCLEASE RECJ"/>
    <property type="match status" value="1"/>
</dbReference>
<evidence type="ECO:0000256" key="1">
    <source>
        <dbReference type="ARBA" id="ARBA00005915"/>
    </source>
</evidence>
<dbReference type="EMBL" id="CACTWD010000024">
    <property type="protein sequence ID" value="CAA4706598.1"/>
    <property type="molecule type" value="Genomic_DNA"/>
</dbReference>